<dbReference type="Pfam" id="PF00076">
    <property type="entry name" value="RRM_1"/>
    <property type="match status" value="1"/>
</dbReference>
<evidence type="ECO:0000256" key="1">
    <source>
        <dbReference type="PROSITE-ProRule" id="PRU00176"/>
    </source>
</evidence>
<dbReference type="InParanoid" id="A0A5C3NZ24"/>
<organism evidence="4 5">
    <name type="scientific">Polyporus arcularius HHB13444</name>
    <dbReference type="NCBI Taxonomy" id="1314778"/>
    <lineage>
        <taxon>Eukaryota</taxon>
        <taxon>Fungi</taxon>
        <taxon>Dikarya</taxon>
        <taxon>Basidiomycota</taxon>
        <taxon>Agaricomycotina</taxon>
        <taxon>Agaricomycetes</taxon>
        <taxon>Polyporales</taxon>
        <taxon>Polyporaceae</taxon>
        <taxon>Polyporus</taxon>
    </lineage>
</organism>
<evidence type="ECO:0000313" key="5">
    <source>
        <dbReference type="Proteomes" id="UP000308197"/>
    </source>
</evidence>
<dbReference type="InterPro" id="IPR012677">
    <property type="entry name" value="Nucleotide-bd_a/b_plait_sf"/>
</dbReference>
<dbReference type="InterPro" id="IPR035979">
    <property type="entry name" value="RBD_domain_sf"/>
</dbReference>
<dbReference type="GO" id="GO:0016579">
    <property type="term" value="P:protein deubiquitination"/>
    <property type="evidence" value="ECO:0007669"/>
    <property type="project" value="TreeGrafter"/>
</dbReference>
<dbReference type="CDD" id="cd00590">
    <property type="entry name" value="RRM_SF"/>
    <property type="match status" value="1"/>
</dbReference>
<dbReference type="PROSITE" id="PS50102">
    <property type="entry name" value="RRM"/>
    <property type="match status" value="1"/>
</dbReference>
<dbReference type="SMART" id="SM00360">
    <property type="entry name" value="RRM"/>
    <property type="match status" value="1"/>
</dbReference>
<sequence>SWASLAATGAKSWGTAVASQARGITEAPAPTTSAASPEPHPALLAAQALTTPQCFVKSVTENVSEAALKTTLTARFGPIKELEIVRNKACAFLEFQHLEAAKRAIIASLPVSQGGEGGIRIETDGGAGQARIIVETRKERGERPPPRGPPMNGDRGRGGFRGRGVPRGRGGPPPKQ</sequence>
<feature type="non-terminal residue" evidence="4">
    <location>
        <position position="1"/>
    </location>
</feature>
<dbReference type="SUPFAM" id="SSF54928">
    <property type="entry name" value="RNA-binding domain, RBD"/>
    <property type="match status" value="1"/>
</dbReference>
<dbReference type="Gene3D" id="3.30.70.330">
    <property type="match status" value="1"/>
</dbReference>
<gene>
    <name evidence="4" type="ORF">K466DRAFT_499983</name>
</gene>
<proteinExistence type="predicted"/>
<feature type="domain" description="RRM" evidence="3">
    <location>
        <begin position="52"/>
        <end position="139"/>
    </location>
</feature>
<accession>A0A5C3NZ24</accession>
<dbReference type="Proteomes" id="UP000308197">
    <property type="component" value="Unassembled WGS sequence"/>
</dbReference>
<feature type="compositionally biased region" description="Basic and acidic residues" evidence="2">
    <location>
        <begin position="134"/>
        <end position="145"/>
    </location>
</feature>
<dbReference type="GO" id="GO:1990904">
    <property type="term" value="C:ribonucleoprotein complex"/>
    <property type="evidence" value="ECO:0007669"/>
    <property type="project" value="TreeGrafter"/>
</dbReference>
<dbReference type="PANTHER" id="PTHR10693:SF20">
    <property type="entry name" value="AT27578P"/>
    <property type="match status" value="1"/>
</dbReference>
<dbReference type="GO" id="GO:0034517">
    <property type="term" value="P:ribophagy"/>
    <property type="evidence" value="ECO:0007669"/>
    <property type="project" value="TreeGrafter"/>
</dbReference>
<dbReference type="GO" id="GO:0005829">
    <property type="term" value="C:cytosol"/>
    <property type="evidence" value="ECO:0007669"/>
    <property type="project" value="TreeGrafter"/>
</dbReference>
<evidence type="ECO:0000259" key="3">
    <source>
        <dbReference type="PROSITE" id="PS50102"/>
    </source>
</evidence>
<dbReference type="STRING" id="1314778.A0A5C3NZ24"/>
<dbReference type="InterPro" id="IPR039539">
    <property type="entry name" value="Ras_GTPase_bind_prot"/>
</dbReference>
<dbReference type="AlphaFoldDB" id="A0A5C3NZ24"/>
<dbReference type="GO" id="GO:1990861">
    <property type="term" value="C:Ubp3-Bre5 deubiquitination complex"/>
    <property type="evidence" value="ECO:0007669"/>
    <property type="project" value="TreeGrafter"/>
</dbReference>
<protein>
    <recommendedName>
        <fullName evidence="3">RRM domain-containing protein</fullName>
    </recommendedName>
</protein>
<evidence type="ECO:0000313" key="4">
    <source>
        <dbReference type="EMBL" id="TFK82614.1"/>
    </source>
</evidence>
<keyword evidence="5" id="KW-1185">Reference proteome</keyword>
<reference evidence="4 5" key="1">
    <citation type="journal article" date="2019" name="Nat. Ecol. Evol.">
        <title>Megaphylogeny resolves global patterns of mushroom evolution.</title>
        <authorList>
            <person name="Varga T."/>
            <person name="Krizsan K."/>
            <person name="Foldi C."/>
            <person name="Dima B."/>
            <person name="Sanchez-Garcia M."/>
            <person name="Sanchez-Ramirez S."/>
            <person name="Szollosi G.J."/>
            <person name="Szarkandi J.G."/>
            <person name="Papp V."/>
            <person name="Albert L."/>
            <person name="Andreopoulos W."/>
            <person name="Angelini C."/>
            <person name="Antonin V."/>
            <person name="Barry K.W."/>
            <person name="Bougher N.L."/>
            <person name="Buchanan P."/>
            <person name="Buyck B."/>
            <person name="Bense V."/>
            <person name="Catcheside P."/>
            <person name="Chovatia M."/>
            <person name="Cooper J."/>
            <person name="Damon W."/>
            <person name="Desjardin D."/>
            <person name="Finy P."/>
            <person name="Geml J."/>
            <person name="Haridas S."/>
            <person name="Hughes K."/>
            <person name="Justo A."/>
            <person name="Karasinski D."/>
            <person name="Kautmanova I."/>
            <person name="Kiss B."/>
            <person name="Kocsube S."/>
            <person name="Kotiranta H."/>
            <person name="LaButti K.M."/>
            <person name="Lechner B.E."/>
            <person name="Liimatainen K."/>
            <person name="Lipzen A."/>
            <person name="Lukacs Z."/>
            <person name="Mihaltcheva S."/>
            <person name="Morgado L.N."/>
            <person name="Niskanen T."/>
            <person name="Noordeloos M.E."/>
            <person name="Ohm R.A."/>
            <person name="Ortiz-Santana B."/>
            <person name="Ovrebo C."/>
            <person name="Racz N."/>
            <person name="Riley R."/>
            <person name="Savchenko A."/>
            <person name="Shiryaev A."/>
            <person name="Soop K."/>
            <person name="Spirin V."/>
            <person name="Szebenyi C."/>
            <person name="Tomsovsky M."/>
            <person name="Tulloss R.E."/>
            <person name="Uehling J."/>
            <person name="Grigoriev I.V."/>
            <person name="Vagvolgyi C."/>
            <person name="Papp T."/>
            <person name="Martin F.M."/>
            <person name="Miettinen O."/>
            <person name="Hibbett D.S."/>
            <person name="Nagy L.G."/>
        </authorList>
    </citation>
    <scope>NUCLEOTIDE SEQUENCE [LARGE SCALE GENOMIC DNA]</scope>
    <source>
        <strain evidence="4 5">HHB13444</strain>
    </source>
</reference>
<dbReference type="EMBL" id="ML211466">
    <property type="protein sequence ID" value="TFK82614.1"/>
    <property type="molecule type" value="Genomic_DNA"/>
</dbReference>
<dbReference type="PANTHER" id="PTHR10693">
    <property type="entry name" value="RAS GTPASE-ACTIVATING PROTEIN-BINDING PROTEIN"/>
    <property type="match status" value="1"/>
</dbReference>
<name>A0A5C3NZ24_9APHY</name>
<dbReference type="GO" id="GO:0003729">
    <property type="term" value="F:mRNA binding"/>
    <property type="evidence" value="ECO:0007669"/>
    <property type="project" value="TreeGrafter"/>
</dbReference>
<evidence type="ECO:0000256" key="2">
    <source>
        <dbReference type="SAM" id="MobiDB-lite"/>
    </source>
</evidence>
<feature type="region of interest" description="Disordered" evidence="2">
    <location>
        <begin position="119"/>
        <end position="176"/>
    </location>
</feature>
<keyword evidence="1" id="KW-0694">RNA-binding</keyword>
<dbReference type="InterPro" id="IPR000504">
    <property type="entry name" value="RRM_dom"/>
</dbReference>